<proteinExistence type="predicted"/>
<dbReference type="AlphaFoldDB" id="A0A9D2I275"/>
<feature type="transmembrane region" description="Helical" evidence="1">
    <location>
        <begin position="6"/>
        <end position="24"/>
    </location>
</feature>
<feature type="non-terminal residue" evidence="2">
    <location>
        <position position="75"/>
    </location>
</feature>
<evidence type="ECO:0000313" key="2">
    <source>
        <dbReference type="EMBL" id="HJA90398.1"/>
    </source>
</evidence>
<keyword evidence="1" id="KW-1133">Transmembrane helix</keyword>
<comment type="caution">
    <text evidence="2">The sequence shown here is derived from an EMBL/GenBank/DDBJ whole genome shotgun (WGS) entry which is preliminary data.</text>
</comment>
<accession>A0A9D2I275</accession>
<evidence type="ECO:0000313" key="3">
    <source>
        <dbReference type="Proteomes" id="UP000886856"/>
    </source>
</evidence>
<dbReference type="EMBL" id="DWYW01000145">
    <property type="protein sequence ID" value="HJA90398.1"/>
    <property type="molecule type" value="Genomic_DNA"/>
</dbReference>
<sequence length="75" mass="8863">MDINNLLVSFFLTIMILYIFCIFYRQSKKKKLNNGFIVVLHMVVLTLYFTNSFSLPYVFFDTIWWTMTGAGIICC</sequence>
<protein>
    <submittedName>
        <fullName evidence="2">Uncharacterized protein</fullName>
    </submittedName>
</protein>
<evidence type="ECO:0000256" key="1">
    <source>
        <dbReference type="SAM" id="Phobius"/>
    </source>
</evidence>
<feature type="transmembrane region" description="Helical" evidence="1">
    <location>
        <begin position="36"/>
        <end position="59"/>
    </location>
</feature>
<keyword evidence="1" id="KW-0472">Membrane</keyword>
<reference evidence="2" key="1">
    <citation type="journal article" date="2021" name="PeerJ">
        <title>Extensive microbial diversity within the chicken gut microbiome revealed by metagenomics and culture.</title>
        <authorList>
            <person name="Gilroy R."/>
            <person name="Ravi A."/>
            <person name="Getino M."/>
            <person name="Pursley I."/>
            <person name="Horton D.L."/>
            <person name="Alikhan N.F."/>
            <person name="Baker D."/>
            <person name="Gharbi K."/>
            <person name="Hall N."/>
            <person name="Watson M."/>
            <person name="Adriaenssens E.M."/>
            <person name="Foster-Nyarko E."/>
            <person name="Jarju S."/>
            <person name="Secka A."/>
            <person name="Antonio M."/>
            <person name="Oren A."/>
            <person name="Chaudhuri R.R."/>
            <person name="La Ragione R."/>
            <person name="Hildebrand F."/>
            <person name="Pallen M.J."/>
        </authorList>
    </citation>
    <scope>NUCLEOTIDE SEQUENCE</scope>
    <source>
        <strain evidence="2">CHK171-505</strain>
    </source>
</reference>
<organism evidence="2 3">
    <name type="scientific">Candidatus Jeotgalibaca merdavium</name>
    <dbReference type="NCBI Taxonomy" id="2838627"/>
    <lineage>
        <taxon>Bacteria</taxon>
        <taxon>Bacillati</taxon>
        <taxon>Bacillota</taxon>
        <taxon>Bacilli</taxon>
        <taxon>Lactobacillales</taxon>
        <taxon>Carnobacteriaceae</taxon>
        <taxon>Jeotgalibaca</taxon>
    </lineage>
</organism>
<name>A0A9D2I275_9LACT</name>
<gene>
    <name evidence="2" type="ORF">H9948_06355</name>
</gene>
<reference evidence="2" key="2">
    <citation type="submission" date="2021-04" db="EMBL/GenBank/DDBJ databases">
        <authorList>
            <person name="Gilroy R."/>
        </authorList>
    </citation>
    <scope>NUCLEOTIDE SEQUENCE</scope>
    <source>
        <strain evidence="2">CHK171-505</strain>
    </source>
</reference>
<dbReference type="Proteomes" id="UP000886856">
    <property type="component" value="Unassembled WGS sequence"/>
</dbReference>
<keyword evidence="1" id="KW-0812">Transmembrane</keyword>